<sequence length="518" mass="56260">MQFTQWLHRALQQDPNRPITIYQGRERTVEQFADRIARLAGALRTLGVRPGDRVGMLSLNSDRYVEYLTAVPWLGAALNAVNIRWSLAEIGYSLRESGTRVLFVDDAFKAAAAPLRAACACLDTVIYCGDGPVPEDMIGYEDLLAAHEPVADTRTGSASLLGVFYTGGTTGNPKGVMLSHDNVLTSAMGSLSTGNFLTRDGRLLHSAPMFHMADFSAVLAGNLSGSAHVIIPSFTPQGVLDAIVEHDVQDMLLVPTMIQMLVDHPAAAQLDLSGIRGIIYGASVISEAVLQRAKHVFPNARFTQAYGMTEVSPVATLLLPDDHDDPALLRSAGRAAPHCEVKIVDSSGDTDNEVPRGEIGEVVVKGDNVMLGYWELPEESAAAARDGWMHTGDAGRMDERGYVYIVDRIKDMVVTGGENVYSAEVENALAKHPAVAACAVIGIPDEQWGERVHAVVVKQTQSECCGEDLQEHCREHIANYKVPRSFEFVDELPLSGAGKILKRVLRQKYWEKRDAGVS</sequence>
<dbReference type="Proteomes" id="UP000294844">
    <property type="component" value="Unassembled WGS sequence"/>
</dbReference>
<dbReference type="AlphaFoldDB" id="A0A4R8SHT9"/>
<dbReference type="NCBIfam" id="NF004837">
    <property type="entry name" value="PRK06187.1"/>
    <property type="match status" value="1"/>
</dbReference>
<organism evidence="11 14">
    <name type="scientific">Mycobacteroides salmoniphilum</name>
    <dbReference type="NCBI Taxonomy" id="404941"/>
    <lineage>
        <taxon>Bacteria</taxon>
        <taxon>Bacillati</taxon>
        <taxon>Actinomycetota</taxon>
        <taxon>Actinomycetes</taxon>
        <taxon>Mycobacteriales</taxon>
        <taxon>Mycobacteriaceae</taxon>
        <taxon>Mycobacteroides</taxon>
    </lineage>
</organism>
<evidence type="ECO:0000256" key="4">
    <source>
        <dbReference type="ARBA" id="ARBA00036813"/>
    </source>
</evidence>
<dbReference type="InterPro" id="IPR025110">
    <property type="entry name" value="AMP-bd_C"/>
</dbReference>
<accession>A0A4R8SHT9</accession>
<evidence type="ECO:0000259" key="9">
    <source>
        <dbReference type="Pfam" id="PF00501"/>
    </source>
</evidence>
<dbReference type="Pfam" id="PF13193">
    <property type="entry name" value="AMP-binding_C"/>
    <property type="match status" value="1"/>
</dbReference>
<evidence type="ECO:0000256" key="1">
    <source>
        <dbReference type="ARBA" id="ARBA00006432"/>
    </source>
</evidence>
<proteinExistence type="inferred from homology"/>
<dbReference type="InterPro" id="IPR045851">
    <property type="entry name" value="AMP-bd_C_sf"/>
</dbReference>
<dbReference type="GO" id="GO:0004467">
    <property type="term" value="F:long-chain fatty acid-CoA ligase activity"/>
    <property type="evidence" value="ECO:0007669"/>
    <property type="project" value="UniProtKB-EC"/>
</dbReference>
<dbReference type="RefSeq" id="WP_078362459.1">
    <property type="nucleotide sequence ID" value="NZ_PECK01000003.1"/>
</dbReference>
<evidence type="ECO:0000313" key="12">
    <source>
        <dbReference type="EMBL" id="TEA05641.1"/>
    </source>
</evidence>
<evidence type="ECO:0000256" key="8">
    <source>
        <dbReference type="ARBA" id="ARBA00083882"/>
    </source>
</evidence>
<feature type="domain" description="AMP-dependent synthetase/ligase" evidence="9">
    <location>
        <begin position="8"/>
        <end position="374"/>
    </location>
</feature>
<dbReference type="Pfam" id="PF00501">
    <property type="entry name" value="AMP-binding"/>
    <property type="match status" value="1"/>
</dbReference>
<evidence type="ECO:0000256" key="3">
    <source>
        <dbReference type="ARBA" id="ARBA00026121"/>
    </source>
</evidence>
<name>A0A4R8SHT9_9MYCO</name>
<comment type="catalytic activity">
    <reaction evidence="4">
        <text>a long-chain fatty acid + ATP + CoA = a long-chain fatty acyl-CoA + AMP + diphosphate</text>
        <dbReference type="Rhea" id="RHEA:15421"/>
        <dbReference type="ChEBI" id="CHEBI:30616"/>
        <dbReference type="ChEBI" id="CHEBI:33019"/>
        <dbReference type="ChEBI" id="CHEBI:57287"/>
        <dbReference type="ChEBI" id="CHEBI:57560"/>
        <dbReference type="ChEBI" id="CHEBI:83139"/>
        <dbReference type="ChEBI" id="CHEBI:456215"/>
        <dbReference type="EC" id="6.2.1.3"/>
    </reaction>
</comment>
<protein>
    <recommendedName>
        <fullName evidence="5">Long-chain-fatty-acid--CoA ligase FadD13</fullName>
        <ecNumber evidence="3">6.2.1.3</ecNumber>
    </recommendedName>
    <alternativeName>
        <fullName evidence="6">Fatty acyl-CoA ligase</fullName>
    </alternativeName>
    <alternativeName>
        <fullName evidence="8">Fatty acyl-CoA synthetase</fullName>
    </alternativeName>
    <alternativeName>
        <fullName evidence="7">Very-long-chain fatty-acyl-CoA synthetase</fullName>
    </alternativeName>
</protein>
<dbReference type="FunFam" id="3.30.300.30:FF:000008">
    <property type="entry name" value="2,3-dihydroxybenzoate-AMP ligase"/>
    <property type="match status" value="1"/>
</dbReference>
<dbReference type="CDD" id="cd17631">
    <property type="entry name" value="FACL_FadD13-like"/>
    <property type="match status" value="1"/>
</dbReference>
<evidence type="ECO:0000313" key="11">
    <source>
        <dbReference type="EMBL" id="TDZ96546.1"/>
    </source>
</evidence>
<dbReference type="Proteomes" id="UP000295685">
    <property type="component" value="Unassembled WGS sequence"/>
</dbReference>
<dbReference type="InterPro" id="IPR000873">
    <property type="entry name" value="AMP-dep_synth/lig_dom"/>
</dbReference>
<dbReference type="EC" id="6.2.1.3" evidence="3"/>
<gene>
    <name evidence="11" type="primary">lcfB_8</name>
    <name evidence="12" type="synonym">lcfB_6</name>
    <name evidence="12" type="ORF">CCUG60883_02947</name>
    <name evidence="11" type="ORF">CCUG60885_02690</name>
</gene>
<evidence type="ECO:0000259" key="10">
    <source>
        <dbReference type="Pfam" id="PF13193"/>
    </source>
</evidence>
<keyword evidence="2 11" id="KW-0436">Ligase</keyword>
<dbReference type="Gene3D" id="3.40.50.12780">
    <property type="entry name" value="N-terminal domain of ligase-like"/>
    <property type="match status" value="1"/>
</dbReference>
<dbReference type="EMBL" id="PECM01000008">
    <property type="protein sequence ID" value="TEA05641.1"/>
    <property type="molecule type" value="Genomic_DNA"/>
</dbReference>
<feature type="domain" description="AMP-binding enzyme C-terminal" evidence="10">
    <location>
        <begin position="424"/>
        <end position="499"/>
    </location>
</feature>
<evidence type="ECO:0000256" key="6">
    <source>
        <dbReference type="ARBA" id="ARBA00076959"/>
    </source>
</evidence>
<dbReference type="InterPro" id="IPR042099">
    <property type="entry name" value="ANL_N_sf"/>
</dbReference>
<evidence type="ECO:0000313" key="14">
    <source>
        <dbReference type="Proteomes" id="UP000295685"/>
    </source>
</evidence>
<dbReference type="OrthoDB" id="9803968at2"/>
<dbReference type="PANTHER" id="PTHR43767">
    <property type="entry name" value="LONG-CHAIN-FATTY-ACID--COA LIGASE"/>
    <property type="match status" value="1"/>
</dbReference>
<dbReference type="SUPFAM" id="SSF56801">
    <property type="entry name" value="Acetyl-CoA synthetase-like"/>
    <property type="match status" value="1"/>
</dbReference>
<dbReference type="EMBL" id="PECK01000003">
    <property type="protein sequence ID" value="TDZ96546.1"/>
    <property type="molecule type" value="Genomic_DNA"/>
</dbReference>
<dbReference type="Gene3D" id="3.30.300.30">
    <property type="match status" value="1"/>
</dbReference>
<evidence type="ECO:0000256" key="2">
    <source>
        <dbReference type="ARBA" id="ARBA00022598"/>
    </source>
</evidence>
<comment type="similarity">
    <text evidence="1">Belongs to the ATP-dependent AMP-binding enzyme family.</text>
</comment>
<dbReference type="InterPro" id="IPR050237">
    <property type="entry name" value="ATP-dep_AMP-bd_enzyme"/>
</dbReference>
<evidence type="ECO:0000256" key="5">
    <source>
        <dbReference type="ARBA" id="ARBA00069710"/>
    </source>
</evidence>
<comment type="caution">
    <text evidence="11">The sequence shown here is derived from an EMBL/GenBank/DDBJ whole genome shotgun (WGS) entry which is preliminary data.</text>
</comment>
<evidence type="ECO:0000313" key="13">
    <source>
        <dbReference type="Proteomes" id="UP000294844"/>
    </source>
</evidence>
<keyword evidence="13" id="KW-1185">Reference proteome</keyword>
<dbReference type="PANTHER" id="PTHR43767:SF1">
    <property type="entry name" value="NONRIBOSOMAL PEPTIDE SYNTHASE PES1 (EUROFUNG)-RELATED"/>
    <property type="match status" value="1"/>
</dbReference>
<reference evidence="13 14" key="1">
    <citation type="journal article" date="2019" name="Sci. Rep.">
        <title>Extended insight into the Mycobacterium chelonae-abscessus complex through whole genome sequencing of Mycobacterium salmoniphilum outbreak and Mycobacterium salmoniphilum-like strains.</title>
        <authorList>
            <person name="Behra P.R.K."/>
            <person name="Das S."/>
            <person name="Pettersson B.M.F."/>
            <person name="Shirreff L."/>
            <person name="DuCote T."/>
            <person name="Jacobsson K.G."/>
            <person name="Ennis D.G."/>
            <person name="Kirsebom L.A."/>
        </authorList>
    </citation>
    <scope>NUCLEOTIDE SEQUENCE [LARGE SCALE GENOMIC DNA]</scope>
    <source>
        <strain evidence="12 13">CCUG 60883</strain>
        <strain evidence="11 14">CCUG 60885</strain>
    </source>
</reference>
<evidence type="ECO:0000256" key="7">
    <source>
        <dbReference type="ARBA" id="ARBA00080667"/>
    </source>
</evidence>